<keyword evidence="3" id="KW-1185">Reference proteome</keyword>
<evidence type="ECO:0000256" key="1">
    <source>
        <dbReference type="SAM" id="SignalP"/>
    </source>
</evidence>
<reference evidence="2 3" key="1">
    <citation type="submission" date="2018-06" db="EMBL/GenBank/DDBJ databases">
        <title>Genomic Encyclopedia of Type Strains, Phase III (KMG-III): the genomes of soil and plant-associated and newly described type strains.</title>
        <authorList>
            <person name="Whitman W."/>
        </authorList>
    </citation>
    <scope>NUCLEOTIDE SEQUENCE [LARGE SCALE GENOMIC DNA]</scope>
    <source>
        <strain evidence="2 3">CECT 7945</strain>
    </source>
</reference>
<dbReference type="AlphaFoldDB" id="A0A2V4XHD7"/>
<proteinExistence type="predicted"/>
<gene>
    <name evidence="2" type="ORF">DFQ11_105162</name>
</gene>
<evidence type="ECO:0000313" key="3">
    <source>
        <dbReference type="Proteomes" id="UP000248054"/>
    </source>
</evidence>
<comment type="caution">
    <text evidence="2">The sequence shown here is derived from an EMBL/GenBank/DDBJ whole genome shotgun (WGS) entry which is preliminary data.</text>
</comment>
<evidence type="ECO:0000313" key="2">
    <source>
        <dbReference type="EMBL" id="PYE80563.1"/>
    </source>
</evidence>
<dbReference type="PROSITE" id="PS51257">
    <property type="entry name" value="PROKAR_LIPOPROTEIN"/>
    <property type="match status" value="1"/>
</dbReference>
<accession>A0A2V4XHD7</accession>
<dbReference type="Proteomes" id="UP000248054">
    <property type="component" value="Unassembled WGS sequence"/>
</dbReference>
<feature type="chain" id="PRO_5015934318" evidence="1">
    <location>
        <begin position="19"/>
        <end position="51"/>
    </location>
</feature>
<sequence length="51" mass="5805">MKRFILLFLIIISPSSYSCDNNDDSIDDALQSDTHINYSVAGTQINDTYYI</sequence>
<feature type="signal peptide" evidence="1">
    <location>
        <begin position="1"/>
        <end position="18"/>
    </location>
</feature>
<name>A0A2V4XHD7_9FLAO</name>
<dbReference type="EMBL" id="QJTD01000005">
    <property type="protein sequence ID" value="PYE80563.1"/>
    <property type="molecule type" value="Genomic_DNA"/>
</dbReference>
<keyword evidence="1" id="KW-0732">Signal</keyword>
<protein>
    <submittedName>
        <fullName evidence="2">Uncharacterized protein</fullName>
    </submittedName>
</protein>
<dbReference type="RefSeq" id="WP_158525002.1">
    <property type="nucleotide sequence ID" value="NZ_BMWQ01000005.1"/>
</dbReference>
<organism evidence="2 3">
    <name type="scientific">Winogradskyella epiphytica</name>
    <dbReference type="NCBI Taxonomy" id="262005"/>
    <lineage>
        <taxon>Bacteria</taxon>
        <taxon>Pseudomonadati</taxon>
        <taxon>Bacteroidota</taxon>
        <taxon>Flavobacteriia</taxon>
        <taxon>Flavobacteriales</taxon>
        <taxon>Flavobacteriaceae</taxon>
        <taxon>Winogradskyella</taxon>
    </lineage>
</organism>